<dbReference type="SUPFAM" id="SSF52374">
    <property type="entry name" value="Nucleotidylyl transferase"/>
    <property type="match status" value="1"/>
</dbReference>
<dbReference type="PANTHER" id="PTHR39321">
    <property type="entry name" value="NICOTINATE-NUCLEOTIDE ADENYLYLTRANSFERASE-RELATED"/>
    <property type="match status" value="1"/>
</dbReference>
<name>A0ABV1E0M0_9FIRM</name>
<keyword evidence="7 10" id="KW-0067">ATP-binding</keyword>
<accession>A0ABV1E0M0</accession>
<evidence type="ECO:0000256" key="7">
    <source>
        <dbReference type="ARBA" id="ARBA00022840"/>
    </source>
</evidence>
<comment type="pathway">
    <text evidence="2 10">Cofactor biosynthesis; NAD(+) biosynthesis; deamido-NAD(+) from nicotinate D-ribonucleotide: step 1/1.</text>
</comment>
<sequence length="200" mass="22487">MQKIGIYGGTFNPVHLGHISLAKRFRKALGLDTVFLVPTATPPHKVHKDLAGGDERYEMCKLAVEGEEGLDVSDVELIRGGKSYTVDTLLEFHRRYPDSALYLITGADMFLTLEQWYRFGDIAHLAVLCAAPRDEDSAEDLYRYADRLRAVYGAQTAVVNFPLLPISSTLVRDRLRAGEPVDDLVPQAVKQYICERKLYQ</sequence>
<evidence type="ECO:0000256" key="10">
    <source>
        <dbReference type="HAMAP-Rule" id="MF_00244"/>
    </source>
</evidence>
<gene>
    <name evidence="10 12" type="primary">nadD</name>
    <name evidence="12" type="ORF">WMO26_08485</name>
</gene>
<reference evidence="12 13" key="1">
    <citation type="submission" date="2024-03" db="EMBL/GenBank/DDBJ databases">
        <title>Human intestinal bacterial collection.</title>
        <authorList>
            <person name="Pauvert C."/>
            <person name="Hitch T.C.A."/>
            <person name="Clavel T."/>
        </authorList>
    </citation>
    <scope>NUCLEOTIDE SEQUENCE [LARGE SCALE GENOMIC DNA]</scope>
    <source>
        <strain evidence="12 13">CLA-JM-H44</strain>
    </source>
</reference>
<dbReference type="EC" id="2.7.7.18" evidence="10"/>
<evidence type="ECO:0000256" key="6">
    <source>
        <dbReference type="ARBA" id="ARBA00022741"/>
    </source>
</evidence>
<dbReference type="HAMAP" id="MF_00244">
    <property type="entry name" value="NaMN_adenylyltr"/>
    <property type="match status" value="1"/>
</dbReference>
<dbReference type="Pfam" id="PF01467">
    <property type="entry name" value="CTP_transf_like"/>
    <property type="match status" value="1"/>
</dbReference>
<evidence type="ECO:0000313" key="13">
    <source>
        <dbReference type="Proteomes" id="UP001489509"/>
    </source>
</evidence>
<dbReference type="InterPro" id="IPR004821">
    <property type="entry name" value="Cyt_trans-like"/>
</dbReference>
<keyword evidence="5 10" id="KW-0548">Nucleotidyltransferase</keyword>
<keyword evidence="8 10" id="KW-0520">NAD</keyword>
<dbReference type="NCBIfam" id="NF000840">
    <property type="entry name" value="PRK00071.1-3"/>
    <property type="match status" value="1"/>
</dbReference>
<proteinExistence type="inferred from homology"/>
<evidence type="ECO:0000256" key="5">
    <source>
        <dbReference type="ARBA" id="ARBA00022695"/>
    </source>
</evidence>
<comment type="function">
    <text evidence="1 10">Catalyzes the reversible adenylation of nicotinate mononucleotide (NaMN) to nicotinic acid adenine dinucleotide (NaAD).</text>
</comment>
<dbReference type="EMBL" id="JBBMFD010000013">
    <property type="protein sequence ID" value="MEQ2440858.1"/>
    <property type="molecule type" value="Genomic_DNA"/>
</dbReference>
<comment type="catalytic activity">
    <reaction evidence="9 10">
        <text>nicotinate beta-D-ribonucleotide + ATP + H(+) = deamido-NAD(+) + diphosphate</text>
        <dbReference type="Rhea" id="RHEA:22860"/>
        <dbReference type="ChEBI" id="CHEBI:15378"/>
        <dbReference type="ChEBI" id="CHEBI:30616"/>
        <dbReference type="ChEBI" id="CHEBI:33019"/>
        <dbReference type="ChEBI" id="CHEBI:57502"/>
        <dbReference type="ChEBI" id="CHEBI:58437"/>
        <dbReference type="EC" id="2.7.7.18"/>
    </reaction>
</comment>
<dbReference type="InterPro" id="IPR014729">
    <property type="entry name" value="Rossmann-like_a/b/a_fold"/>
</dbReference>
<comment type="similarity">
    <text evidence="10">Belongs to the NadD family.</text>
</comment>
<dbReference type="PANTHER" id="PTHR39321:SF3">
    <property type="entry name" value="PHOSPHOPANTETHEINE ADENYLYLTRANSFERASE"/>
    <property type="match status" value="1"/>
</dbReference>
<dbReference type="RefSeq" id="WP_349219602.1">
    <property type="nucleotide sequence ID" value="NZ_JBBMFD010000013.1"/>
</dbReference>
<evidence type="ECO:0000259" key="11">
    <source>
        <dbReference type="Pfam" id="PF01467"/>
    </source>
</evidence>
<evidence type="ECO:0000256" key="9">
    <source>
        <dbReference type="ARBA" id="ARBA00048721"/>
    </source>
</evidence>
<dbReference type="GO" id="GO:0004515">
    <property type="term" value="F:nicotinate-nucleotide adenylyltransferase activity"/>
    <property type="evidence" value="ECO:0007669"/>
    <property type="project" value="UniProtKB-EC"/>
</dbReference>
<evidence type="ECO:0000256" key="2">
    <source>
        <dbReference type="ARBA" id="ARBA00005019"/>
    </source>
</evidence>
<dbReference type="Proteomes" id="UP001489509">
    <property type="component" value="Unassembled WGS sequence"/>
</dbReference>
<evidence type="ECO:0000256" key="1">
    <source>
        <dbReference type="ARBA" id="ARBA00002324"/>
    </source>
</evidence>
<feature type="domain" description="Cytidyltransferase-like" evidence="11">
    <location>
        <begin position="6"/>
        <end position="174"/>
    </location>
</feature>
<organism evidence="12 13">
    <name type="scientific">Solibaculum intestinale</name>
    <dbReference type="NCBI Taxonomy" id="3133165"/>
    <lineage>
        <taxon>Bacteria</taxon>
        <taxon>Bacillati</taxon>
        <taxon>Bacillota</taxon>
        <taxon>Clostridia</taxon>
        <taxon>Eubacteriales</taxon>
        <taxon>Oscillospiraceae</taxon>
        <taxon>Solibaculum</taxon>
    </lineage>
</organism>
<protein>
    <recommendedName>
        <fullName evidence="10">Probable nicotinate-nucleotide adenylyltransferase</fullName>
        <ecNumber evidence="10">2.7.7.18</ecNumber>
    </recommendedName>
    <alternativeName>
        <fullName evidence="10">Deamido-NAD(+) diphosphorylase</fullName>
    </alternativeName>
    <alternativeName>
        <fullName evidence="10">Deamido-NAD(+) pyrophosphorylase</fullName>
    </alternativeName>
    <alternativeName>
        <fullName evidence="10">Nicotinate mononucleotide adenylyltransferase</fullName>
        <shortName evidence="10">NaMN adenylyltransferase</shortName>
    </alternativeName>
</protein>
<dbReference type="NCBIfam" id="TIGR00125">
    <property type="entry name" value="cyt_tran_rel"/>
    <property type="match status" value="1"/>
</dbReference>
<evidence type="ECO:0000256" key="4">
    <source>
        <dbReference type="ARBA" id="ARBA00022679"/>
    </source>
</evidence>
<keyword evidence="3 10" id="KW-0662">Pyridine nucleotide biosynthesis</keyword>
<keyword evidence="4 10" id="KW-0808">Transferase</keyword>
<evidence type="ECO:0000256" key="3">
    <source>
        <dbReference type="ARBA" id="ARBA00022642"/>
    </source>
</evidence>
<evidence type="ECO:0000256" key="8">
    <source>
        <dbReference type="ARBA" id="ARBA00023027"/>
    </source>
</evidence>
<comment type="caution">
    <text evidence="12">The sequence shown here is derived from an EMBL/GenBank/DDBJ whole genome shotgun (WGS) entry which is preliminary data.</text>
</comment>
<dbReference type="NCBIfam" id="TIGR00482">
    <property type="entry name" value="nicotinate (nicotinamide) nucleotide adenylyltransferase"/>
    <property type="match status" value="1"/>
</dbReference>
<dbReference type="Gene3D" id="3.40.50.620">
    <property type="entry name" value="HUPs"/>
    <property type="match status" value="1"/>
</dbReference>
<dbReference type="CDD" id="cd02165">
    <property type="entry name" value="NMNAT"/>
    <property type="match status" value="1"/>
</dbReference>
<keyword evidence="6 10" id="KW-0547">Nucleotide-binding</keyword>
<evidence type="ECO:0000313" key="12">
    <source>
        <dbReference type="EMBL" id="MEQ2440858.1"/>
    </source>
</evidence>
<dbReference type="InterPro" id="IPR005248">
    <property type="entry name" value="NadD/NMNAT"/>
</dbReference>
<keyword evidence="13" id="KW-1185">Reference proteome</keyword>